<dbReference type="AlphaFoldDB" id="A0A323UXU0"/>
<reference evidence="1 2" key="1">
    <citation type="submission" date="2018-06" db="EMBL/GenBank/DDBJ databases">
        <title>Azoarcus communis strain SWub3 genome.</title>
        <authorList>
            <person name="Zorraquino Salvo V."/>
            <person name="Toubiana D."/>
            <person name="Blumwald E."/>
        </authorList>
    </citation>
    <scope>NUCLEOTIDE SEQUENCE [LARGE SCALE GENOMIC DNA]</scope>
    <source>
        <strain evidence="1 2">SWub3</strain>
    </source>
</reference>
<accession>A0A323UXU0</accession>
<gene>
    <name evidence="1" type="ORF">DNK49_07465</name>
</gene>
<organism evidence="1 2">
    <name type="scientific">Parazoarcus communis SWub3 = DSM 12120</name>
    <dbReference type="NCBI Taxonomy" id="1121029"/>
    <lineage>
        <taxon>Bacteria</taxon>
        <taxon>Pseudomonadati</taxon>
        <taxon>Pseudomonadota</taxon>
        <taxon>Betaproteobacteria</taxon>
        <taxon>Rhodocyclales</taxon>
        <taxon>Zoogloeaceae</taxon>
        <taxon>Parazoarcus</taxon>
    </lineage>
</organism>
<evidence type="ECO:0000313" key="2">
    <source>
        <dbReference type="Proteomes" id="UP000248259"/>
    </source>
</evidence>
<keyword evidence="2" id="KW-1185">Reference proteome</keyword>
<sequence length="59" mass="6503">MEQNREQIETVIENARQRRSQETGPLLVSALQATVKWLASLGKSVRDGVRAGHGHAAHN</sequence>
<comment type="caution">
    <text evidence="1">The sequence shown here is derived from an EMBL/GenBank/DDBJ whole genome shotgun (WGS) entry which is preliminary data.</text>
</comment>
<dbReference type="RefSeq" id="WP_110523716.1">
    <property type="nucleotide sequence ID" value="NZ_QKOE01000004.1"/>
</dbReference>
<evidence type="ECO:0000313" key="1">
    <source>
        <dbReference type="EMBL" id="PZA17071.1"/>
    </source>
</evidence>
<proteinExistence type="predicted"/>
<name>A0A323UXU0_9RHOO</name>
<protein>
    <submittedName>
        <fullName evidence="1">Uncharacterized protein</fullName>
    </submittedName>
</protein>
<dbReference type="EMBL" id="QKOE01000004">
    <property type="protein sequence ID" value="PZA17071.1"/>
    <property type="molecule type" value="Genomic_DNA"/>
</dbReference>
<dbReference type="Proteomes" id="UP000248259">
    <property type="component" value="Unassembled WGS sequence"/>
</dbReference>